<organism evidence="2 3">
    <name type="scientific">Ziziphus jujuba</name>
    <name type="common">Chinese jujube</name>
    <name type="synonym">Ziziphus sativa</name>
    <dbReference type="NCBI Taxonomy" id="326968"/>
    <lineage>
        <taxon>Eukaryota</taxon>
        <taxon>Viridiplantae</taxon>
        <taxon>Streptophyta</taxon>
        <taxon>Embryophyta</taxon>
        <taxon>Tracheophyta</taxon>
        <taxon>Spermatophyta</taxon>
        <taxon>Magnoliopsida</taxon>
        <taxon>eudicotyledons</taxon>
        <taxon>Gunneridae</taxon>
        <taxon>Pentapetalae</taxon>
        <taxon>rosids</taxon>
        <taxon>fabids</taxon>
        <taxon>Rosales</taxon>
        <taxon>Rhamnaceae</taxon>
        <taxon>Paliureae</taxon>
        <taxon>Ziziphus</taxon>
    </lineage>
</organism>
<dbReference type="AlphaFoldDB" id="A0A6P4AQ92"/>
<dbReference type="PANTHER" id="PTHR48236">
    <property type="entry name" value="COX19-LIKE CHCH FAMILY PROTEIN"/>
    <property type="match status" value="1"/>
</dbReference>
<feature type="compositionally biased region" description="Basic and acidic residues" evidence="1">
    <location>
        <begin position="39"/>
        <end position="48"/>
    </location>
</feature>
<feature type="compositionally biased region" description="Polar residues" evidence="1">
    <location>
        <begin position="1"/>
        <end position="12"/>
    </location>
</feature>
<accession>A0A6P4AQ92</accession>
<dbReference type="GeneID" id="107423356"/>
<dbReference type="PANTHER" id="PTHR48236:SF1">
    <property type="entry name" value="COX19-LIKE CHCH FAMILY PROTEIN"/>
    <property type="match status" value="1"/>
</dbReference>
<evidence type="ECO:0000313" key="3">
    <source>
        <dbReference type="RefSeq" id="XP_015888385.1"/>
    </source>
</evidence>
<dbReference type="KEGG" id="zju:107423356"/>
<gene>
    <name evidence="3" type="primary">LOC107423356</name>
</gene>
<dbReference type="RefSeq" id="XP_015888385.1">
    <property type="nucleotide sequence ID" value="XM_016032899.4"/>
</dbReference>
<protein>
    <submittedName>
        <fullName evidence="3">Uncharacterized protein LOC107423356</fullName>
    </submittedName>
</protein>
<sequence length="117" mass="13536">MVIILSRSNMGQKITKMDQDRTGEKAEEKDQSPPPSQMDQDRTGEKVVEQNQSQLPTLHRTDADDEDENVKQLDECSSIYLSLQDCLVNKDRNWKACQKEVQALRLCNERRNKDKAK</sequence>
<dbReference type="Proteomes" id="UP001652623">
    <property type="component" value="Chromosome 3"/>
</dbReference>
<keyword evidence="2" id="KW-1185">Reference proteome</keyword>
<dbReference type="InParanoid" id="A0A6P4AQ92"/>
<feature type="region of interest" description="Disordered" evidence="1">
    <location>
        <begin position="1"/>
        <end position="66"/>
    </location>
</feature>
<evidence type="ECO:0000313" key="2">
    <source>
        <dbReference type="Proteomes" id="UP001652623"/>
    </source>
</evidence>
<feature type="compositionally biased region" description="Basic and acidic residues" evidence="1">
    <location>
        <begin position="15"/>
        <end position="31"/>
    </location>
</feature>
<name>A0A6P4AQ92_ZIZJJ</name>
<reference evidence="3" key="1">
    <citation type="submission" date="2025-08" db="UniProtKB">
        <authorList>
            <consortium name="RefSeq"/>
        </authorList>
    </citation>
    <scope>IDENTIFICATION</scope>
    <source>
        <tissue evidence="3">Seedling</tissue>
    </source>
</reference>
<evidence type="ECO:0000256" key="1">
    <source>
        <dbReference type="SAM" id="MobiDB-lite"/>
    </source>
</evidence>
<proteinExistence type="predicted"/>